<proteinExistence type="predicted"/>
<gene>
    <name evidence="1" type="ORF">O181_001954</name>
</gene>
<reference evidence="1" key="1">
    <citation type="submission" date="2021-03" db="EMBL/GenBank/DDBJ databases">
        <title>Draft genome sequence of rust myrtle Austropuccinia psidii MF-1, a brazilian biotype.</title>
        <authorList>
            <person name="Quecine M.C."/>
            <person name="Pachon D.M.R."/>
            <person name="Bonatelli M.L."/>
            <person name="Correr F.H."/>
            <person name="Franceschini L.M."/>
            <person name="Leite T.F."/>
            <person name="Margarido G.R.A."/>
            <person name="Almeida C.A."/>
            <person name="Ferrarezi J.A."/>
            <person name="Labate C.A."/>
        </authorList>
    </citation>
    <scope>NUCLEOTIDE SEQUENCE</scope>
    <source>
        <strain evidence="1">MF-1</strain>
    </source>
</reference>
<keyword evidence="2" id="KW-1185">Reference proteome</keyword>
<sequence>MLVSTLNFNNLKSPKKIRDSFLGEFTIIRLIGKNEVEVKLTEELFRKHLVSLVRLVNTYHKTGEGRCTSSVKGHTAQAIAEVENYPVTLKKIITARRIRINGKDY</sequence>
<evidence type="ECO:0000313" key="2">
    <source>
        <dbReference type="Proteomes" id="UP000765509"/>
    </source>
</evidence>
<evidence type="ECO:0000313" key="1">
    <source>
        <dbReference type="EMBL" id="MBW0462239.1"/>
    </source>
</evidence>
<protein>
    <submittedName>
        <fullName evidence="1">Uncharacterized protein</fullName>
    </submittedName>
</protein>
<dbReference type="EMBL" id="AVOT02000310">
    <property type="protein sequence ID" value="MBW0462239.1"/>
    <property type="molecule type" value="Genomic_DNA"/>
</dbReference>
<dbReference type="AlphaFoldDB" id="A0A9Q3BBG7"/>
<dbReference type="OrthoDB" id="2447315at2759"/>
<name>A0A9Q3BBG7_9BASI</name>
<accession>A0A9Q3BBG7</accession>
<comment type="caution">
    <text evidence="1">The sequence shown here is derived from an EMBL/GenBank/DDBJ whole genome shotgun (WGS) entry which is preliminary data.</text>
</comment>
<organism evidence="1 2">
    <name type="scientific">Austropuccinia psidii MF-1</name>
    <dbReference type="NCBI Taxonomy" id="1389203"/>
    <lineage>
        <taxon>Eukaryota</taxon>
        <taxon>Fungi</taxon>
        <taxon>Dikarya</taxon>
        <taxon>Basidiomycota</taxon>
        <taxon>Pucciniomycotina</taxon>
        <taxon>Pucciniomycetes</taxon>
        <taxon>Pucciniales</taxon>
        <taxon>Sphaerophragmiaceae</taxon>
        <taxon>Austropuccinia</taxon>
    </lineage>
</organism>
<dbReference type="Proteomes" id="UP000765509">
    <property type="component" value="Unassembled WGS sequence"/>
</dbReference>